<sequence length="165" mass="18307">MTSIRKLLWISLGTIFLILGVIGIFVPLIPTTGPLLASAACYMRGSQRWYNWLINNRYLGSYIRNFRDKRGMPLRAKVVTLVILWPTLAVSAWAKPVWWLWLILLAVGIGVSWLMWKLPTLQLDPQGNAMPSVAEPAPHSHDLSGSNSDAPLNSAVDAPVQPGHL</sequence>
<evidence type="ECO:0000256" key="2">
    <source>
        <dbReference type="SAM" id="Phobius"/>
    </source>
</evidence>
<dbReference type="InterPro" id="IPR007401">
    <property type="entry name" value="DUF454"/>
</dbReference>
<comment type="caution">
    <text evidence="3">The sequence shown here is derived from an EMBL/GenBank/DDBJ whole genome shotgun (WGS) entry which is preliminary data.</text>
</comment>
<gene>
    <name evidence="3" type="ORF">Hgul01_01694</name>
</gene>
<evidence type="ECO:0000313" key="3">
    <source>
        <dbReference type="EMBL" id="GAA5527901.1"/>
    </source>
</evidence>
<feature type="transmembrane region" description="Helical" evidence="2">
    <location>
        <begin position="7"/>
        <end position="29"/>
    </location>
</feature>
<feature type="region of interest" description="Disordered" evidence="1">
    <location>
        <begin position="129"/>
        <end position="153"/>
    </location>
</feature>
<dbReference type="EMBL" id="BAABRU010000005">
    <property type="protein sequence ID" value="GAA5527901.1"/>
    <property type="molecule type" value="Genomic_DNA"/>
</dbReference>
<keyword evidence="2" id="KW-1133">Transmembrane helix</keyword>
<organism evidence="3 4">
    <name type="scientific">Herpetosiphon gulosus</name>
    <dbReference type="NCBI Taxonomy" id="1973496"/>
    <lineage>
        <taxon>Bacteria</taxon>
        <taxon>Bacillati</taxon>
        <taxon>Chloroflexota</taxon>
        <taxon>Chloroflexia</taxon>
        <taxon>Herpetosiphonales</taxon>
        <taxon>Herpetosiphonaceae</taxon>
        <taxon>Herpetosiphon</taxon>
    </lineage>
</organism>
<name>A0ABP9WZC5_9CHLR</name>
<keyword evidence="2" id="KW-0812">Transmembrane</keyword>
<feature type="transmembrane region" description="Helical" evidence="2">
    <location>
        <begin position="98"/>
        <end position="116"/>
    </location>
</feature>
<accession>A0ABP9WZC5</accession>
<dbReference type="PANTHER" id="PTHR35813">
    <property type="entry name" value="INNER MEMBRANE PROTEIN YBAN"/>
    <property type="match status" value="1"/>
</dbReference>
<reference evidence="3 4" key="1">
    <citation type="submission" date="2024-02" db="EMBL/GenBank/DDBJ databases">
        <title>Herpetosiphon gulosus NBRC 112829.</title>
        <authorList>
            <person name="Ichikawa N."/>
            <person name="Katano-Makiyama Y."/>
            <person name="Hidaka K."/>
        </authorList>
    </citation>
    <scope>NUCLEOTIDE SEQUENCE [LARGE SCALE GENOMIC DNA]</scope>
    <source>
        <strain evidence="3 4">NBRC 112829</strain>
    </source>
</reference>
<dbReference type="PANTHER" id="PTHR35813:SF1">
    <property type="entry name" value="INNER MEMBRANE PROTEIN YBAN"/>
    <property type="match status" value="1"/>
</dbReference>
<proteinExistence type="predicted"/>
<dbReference type="Proteomes" id="UP001428290">
    <property type="component" value="Unassembled WGS sequence"/>
</dbReference>
<evidence type="ECO:0000313" key="4">
    <source>
        <dbReference type="Proteomes" id="UP001428290"/>
    </source>
</evidence>
<evidence type="ECO:0000256" key="1">
    <source>
        <dbReference type="SAM" id="MobiDB-lite"/>
    </source>
</evidence>
<keyword evidence="4" id="KW-1185">Reference proteome</keyword>
<protein>
    <recommendedName>
        <fullName evidence="5">DUF454 domain-containing protein</fullName>
    </recommendedName>
</protein>
<evidence type="ECO:0008006" key="5">
    <source>
        <dbReference type="Google" id="ProtNLM"/>
    </source>
</evidence>
<dbReference type="Pfam" id="PF04304">
    <property type="entry name" value="DUF454"/>
    <property type="match status" value="1"/>
</dbReference>
<keyword evidence="2" id="KW-0472">Membrane</keyword>